<organism evidence="2 3">
    <name type="scientific">Candidatus Curtissbacteria bacterium RIFCSPHIGHO2_01_FULL_41_11</name>
    <dbReference type="NCBI Taxonomy" id="1797711"/>
    <lineage>
        <taxon>Bacteria</taxon>
        <taxon>Candidatus Curtissiibacteriota</taxon>
    </lineage>
</organism>
<evidence type="ECO:0000313" key="2">
    <source>
        <dbReference type="EMBL" id="OGD86536.1"/>
    </source>
</evidence>
<keyword evidence="1" id="KW-0472">Membrane</keyword>
<sequence length="249" mass="25944">MTRIIFFCLSVISFILIALVWPGQLKAAGNKYKILHIDLGNKDICVTDPSGPYQTLTDCQDALANQQHPGKFKIGTVLGSVPSCVPDNSPSASMTWSQCQDALANQLNPGQFKIAQAGTLGVTIDTCVADPTGPYTFSECKDALTNQKAGGGPLGKNPCEGGTCDTALGEIPTNPQALAAKILQIATGVGGGIALILMVIGSIRVLTSSGDQQKLSGGRDMIVAAIAGLLFLIFSVLILRFIGIQIIGL</sequence>
<evidence type="ECO:0000256" key="1">
    <source>
        <dbReference type="SAM" id="Phobius"/>
    </source>
</evidence>
<dbReference type="AlphaFoldDB" id="A0A1F5G3T5"/>
<keyword evidence="1" id="KW-0812">Transmembrane</keyword>
<gene>
    <name evidence="2" type="ORF">A2870_01910</name>
</gene>
<dbReference type="EMBL" id="MFAZ01000040">
    <property type="protein sequence ID" value="OGD86536.1"/>
    <property type="molecule type" value="Genomic_DNA"/>
</dbReference>
<feature type="transmembrane region" description="Helical" evidence="1">
    <location>
        <begin position="222"/>
        <end position="247"/>
    </location>
</feature>
<reference evidence="2 3" key="1">
    <citation type="journal article" date="2016" name="Nat. Commun.">
        <title>Thousands of microbial genomes shed light on interconnected biogeochemical processes in an aquifer system.</title>
        <authorList>
            <person name="Anantharaman K."/>
            <person name="Brown C.T."/>
            <person name="Hug L.A."/>
            <person name="Sharon I."/>
            <person name="Castelle C.J."/>
            <person name="Probst A.J."/>
            <person name="Thomas B.C."/>
            <person name="Singh A."/>
            <person name="Wilkins M.J."/>
            <person name="Karaoz U."/>
            <person name="Brodie E.L."/>
            <person name="Williams K.H."/>
            <person name="Hubbard S.S."/>
            <person name="Banfield J.F."/>
        </authorList>
    </citation>
    <scope>NUCLEOTIDE SEQUENCE [LARGE SCALE GENOMIC DNA]</scope>
</reference>
<dbReference type="STRING" id="1797711.A2870_01910"/>
<comment type="caution">
    <text evidence="2">The sequence shown here is derived from an EMBL/GenBank/DDBJ whole genome shotgun (WGS) entry which is preliminary data.</text>
</comment>
<dbReference type="Proteomes" id="UP000179102">
    <property type="component" value="Unassembled WGS sequence"/>
</dbReference>
<keyword evidence="1" id="KW-1133">Transmembrane helix</keyword>
<feature type="transmembrane region" description="Helical" evidence="1">
    <location>
        <begin position="182"/>
        <end position="201"/>
    </location>
</feature>
<protein>
    <submittedName>
        <fullName evidence="2">Uncharacterized protein</fullName>
    </submittedName>
</protein>
<proteinExistence type="predicted"/>
<name>A0A1F5G3T5_9BACT</name>
<accession>A0A1F5G3T5</accession>
<evidence type="ECO:0000313" key="3">
    <source>
        <dbReference type="Proteomes" id="UP000179102"/>
    </source>
</evidence>